<comment type="subcellular location">
    <subcellularLocation>
        <location evidence="1">Cytoplasm</location>
    </subcellularLocation>
</comment>
<dbReference type="InterPro" id="IPR036390">
    <property type="entry name" value="WH_DNA-bd_sf"/>
</dbReference>
<keyword evidence="9" id="KW-1185">Reference proteome</keyword>
<protein>
    <recommendedName>
        <fullName evidence="3">Vacuolar protein-sorting-associated protein 25</fullName>
    </recommendedName>
    <alternativeName>
        <fullName evidence="7">ESCRT-II complex subunit VPS25</fullName>
    </alternativeName>
</protein>
<keyword evidence="6" id="KW-0653">Protein transport</keyword>
<dbReference type="InterPro" id="IPR008570">
    <property type="entry name" value="ESCRT-II_cplx_Vps25-sub"/>
</dbReference>
<evidence type="ECO:0000256" key="5">
    <source>
        <dbReference type="ARBA" id="ARBA00022490"/>
    </source>
</evidence>
<dbReference type="GO" id="GO:0042803">
    <property type="term" value="F:protein homodimerization activity"/>
    <property type="evidence" value="ECO:0007669"/>
    <property type="project" value="TreeGrafter"/>
</dbReference>
<evidence type="ECO:0000256" key="1">
    <source>
        <dbReference type="ARBA" id="ARBA00004496"/>
    </source>
</evidence>
<dbReference type="InterPro" id="IPR014041">
    <property type="entry name" value="ESCRT-II_cplx_Vps25-sub_N"/>
</dbReference>
<keyword evidence="5" id="KW-0963">Cytoplasm</keyword>
<dbReference type="OrthoDB" id="245150at2759"/>
<evidence type="ECO:0000256" key="4">
    <source>
        <dbReference type="ARBA" id="ARBA00022448"/>
    </source>
</evidence>
<accession>A0A168EYC2</accession>
<dbReference type="GO" id="GO:0016236">
    <property type="term" value="P:macroautophagy"/>
    <property type="evidence" value="ECO:0007669"/>
    <property type="project" value="UniProtKB-ARBA"/>
</dbReference>
<name>A0A168EYC2_CORDF</name>
<dbReference type="PANTHER" id="PTHR13149:SF0">
    <property type="entry name" value="VACUOLAR PROTEIN-SORTING-ASSOCIATED PROTEIN 25"/>
    <property type="match status" value="1"/>
</dbReference>
<dbReference type="SUPFAM" id="SSF46785">
    <property type="entry name" value="Winged helix' DNA-binding domain"/>
    <property type="match status" value="2"/>
</dbReference>
<dbReference type="GO" id="GO:0005198">
    <property type="term" value="F:structural molecule activity"/>
    <property type="evidence" value="ECO:0007669"/>
    <property type="project" value="TreeGrafter"/>
</dbReference>
<reference evidence="8 9" key="1">
    <citation type="journal article" date="2016" name="Genome Biol. Evol.">
        <title>Divergent and convergent evolution of fungal pathogenicity.</title>
        <authorList>
            <person name="Shang Y."/>
            <person name="Xiao G."/>
            <person name="Zheng P."/>
            <person name="Cen K."/>
            <person name="Zhan S."/>
            <person name="Wang C."/>
        </authorList>
    </citation>
    <scope>NUCLEOTIDE SEQUENCE [LARGE SCALE GENOMIC DNA]</scope>
    <source>
        <strain evidence="8 9">RCEF 1005</strain>
    </source>
</reference>
<sequence>MTTPAAAAADFKFPQEYFFPAFFTRQTNLTTRHAQLRTWAALVLSYARHHRLFRLRLSEAADSDLFRNRRLERRLQAPDIRELVDAMVKDGRAEYLAAPGSSAAAAAVQDGGGLDVVLVYWRRPEEWAALVEAYVEDTAQKGSVLTVYELSEGDGTRNTELHGIDGEILRKALNILVKRGKAQIFGQEDSLGVKFF</sequence>
<dbReference type="InterPro" id="IPR036388">
    <property type="entry name" value="WH-like_DNA-bd_sf"/>
</dbReference>
<dbReference type="Pfam" id="PF05871">
    <property type="entry name" value="ESCRT-II"/>
    <property type="match status" value="1"/>
</dbReference>
<comment type="similarity">
    <text evidence="2">Belongs to the VPS25 family.</text>
</comment>
<dbReference type="PANTHER" id="PTHR13149">
    <property type="entry name" value="VACUOLAR PROTEIN SORTING-ASSOCIATED PROTEIN VPS25"/>
    <property type="match status" value="1"/>
</dbReference>
<dbReference type="GO" id="GO:0043328">
    <property type="term" value="P:protein transport to vacuole involved in ubiquitin-dependent protein catabolic process via the multivesicular body sorting pathway"/>
    <property type="evidence" value="ECO:0007669"/>
    <property type="project" value="TreeGrafter"/>
</dbReference>
<dbReference type="EMBL" id="AZHF01000006">
    <property type="protein sequence ID" value="OAA74403.1"/>
    <property type="molecule type" value="Genomic_DNA"/>
</dbReference>
<dbReference type="FunFam" id="1.10.10.570:FF:000003">
    <property type="entry name" value="Vacuolar protein-sorting-associated protein 25"/>
    <property type="match status" value="1"/>
</dbReference>
<comment type="caution">
    <text evidence="8">The sequence shown here is derived from an EMBL/GenBank/DDBJ whole genome shotgun (WGS) entry which is preliminary data.</text>
</comment>
<evidence type="ECO:0000256" key="7">
    <source>
        <dbReference type="ARBA" id="ARBA00030094"/>
    </source>
</evidence>
<evidence type="ECO:0000256" key="2">
    <source>
        <dbReference type="ARBA" id="ARBA00009674"/>
    </source>
</evidence>
<evidence type="ECO:0000313" key="8">
    <source>
        <dbReference type="EMBL" id="OAA74403.1"/>
    </source>
</evidence>
<dbReference type="Gene3D" id="1.10.10.10">
    <property type="entry name" value="Winged helix-like DNA-binding domain superfamily/Winged helix DNA-binding domain"/>
    <property type="match status" value="1"/>
</dbReference>
<proteinExistence type="inferred from homology"/>
<dbReference type="FunFam" id="1.10.10.10:FF:000141">
    <property type="entry name" value="vacuolar protein-sorting-associated protein 25"/>
    <property type="match status" value="1"/>
</dbReference>
<gene>
    <name evidence="8" type="ORF">LEL_07984</name>
</gene>
<dbReference type="Proteomes" id="UP000076881">
    <property type="component" value="Unassembled WGS sequence"/>
</dbReference>
<keyword evidence="4" id="KW-0813">Transport</keyword>
<dbReference type="STRING" id="1081108.A0A168EYC2"/>
<organism evidence="8 9">
    <name type="scientific">Akanthomyces lecanii RCEF 1005</name>
    <dbReference type="NCBI Taxonomy" id="1081108"/>
    <lineage>
        <taxon>Eukaryota</taxon>
        <taxon>Fungi</taxon>
        <taxon>Dikarya</taxon>
        <taxon>Ascomycota</taxon>
        <taxon>Pezizomycotina</taxon>
        <taxon>Sordariomycetes</taxon>
        <taxon>Hypocreomycetidae</taxon>
        <taxon>Hypocreales</taxon>
        <taxon>Cordycipitaceae</taxon>
        <taxon>Akanthomyces</taxon>
        <taxon>Cordyceps confragosa</taxon>
    </lineage>
</organism>
<dbReference type="GO" id="GO:0000814">
    <property type="term" value="C:ESCRT II complex"/>
    <property type="evidence" value="ECO:0007669"/>
    <property type="project" value="InterPro"/>
</dbReference>
<evidence type="ECO:0000256" key="6">
    <source>
        <dbReference type="ARBA" id="ARBA00022927"/>
    </source>
</evidence>
<dbReference type="AlphaFoldDB" id="A0A168EYC2"/>
<evidence type="ECO:0000256" key="3">
    <source>
        <dbReference type="ARBA" id="ARBA00017934"/>
    </source>
</evidence>
<evidence type="ECO:0000313" key="9">
    <source>
        <dbReference type="Proteomes" id="UP000076881"/>
    </source>
</evidence>
<dbReference type="Gene3D" id="1.10.10.570">
    <property type="entry name" value="Winged helix' DNA-binding domain. Chain C. Domain 1"/>
    <property type="match status" value="1"/>
</dbReference>